<sequence length="117" mass="13111">MPDRLQPVEGRAQLTLAQIPSSQDVAYQRAPPVHMFSTNCVCVWAFLEHLLGTGLSGKHWLISSSLAPYGVKAEEIAQKVIRKAHQLLWSETSPRGWELVIQTLTKDEMTEPFPAED</sequence>
<keyword evidence="2" id="KW-1185">Reference proteome</keyword>
<accession>L5LHG6</accession>
<evidence type="ECO:0000313" key="2">
    <source>
        <dbReference type="Proteomes" id="UP000010556"/>
    </source>
</evidence>
<name>L5LHG6_MYODS</name>
<dbReference type="AlphaFoldDB" id="L5LHG6"/>
<reference evidence="2" key="1">
    <citation type="journal article" date="2013" name="Science">
        <title>Comparative analysis of bat genomes provides insight into the evolution of flight and immunity.</title>
        <authorList>
            <person name="Zhang G."/>
            <person name="Cowled C."/>
            <person name="Shi Z."/>
            <person name="Huang Z."/>
            <person name="Bishop-Lilly K.A."/>
            <person name="Fang X."/>
            <person name="Wynne J.W."/>
            <person name="Xiong Z."/>
            <person name="Baker M.L."/>
            <person name="Zhao W."/>
            <person name="Tachedjian M."/>
            <person name="Zhu Y."/>
            <person name="Zhou P."/>
            <person name="Jiang X."/>
            <person name="Ng J."/>
            <person name="Yang L."/>
            <person name="Wu L."/>
            <person name="Xiao J."/>
            <person name="Feng Y."/>
            <person name="Chen Y."/>
            <person name="Sun X."/>
            <person name="Zhang Y."/>
            <person name="Marsh G.A."/>
            <person name="Crameri G."/>
            <person name="Broder C.C."/>
            <person name="Frey K.G."/>
            <person name="Wang L.F."/>
            <person name="Wang J."/>
        </authorList>
    </citation>
    <scope>NUCLEOTIDE SEQUENCE [LARGE SCALE GENOMIC DNA]</scope>
</reference>
<protein>
    <submittedName>
        <fullName evidence="1">Uncharacterized protein</fullName>
    </submittedName>
</protein>
<evidence type="ECO:0000313" key="1">
    <source>
        <dbReference type="EMBL" id="ELK25642.1"/>
    </source>
</evidence>
<dbReference type="Proteomes" id="UP000010556">
    <property type="component" value="Unassembled WGS sequence"/>
</dbReference>
<gene>
    <name evidence="1" type="ORF">MDA_GLEAN10017138</name>
</gene>
<organism evidence="1 2">
    <name type="scientific">Myotis davidii</name>
    <name type="common">David's myotis</name>
    <dbReference type="NCBI Taxonomy" id="225400"/>
    <lineage>
        <taxon>Eukaryota</taxon>
        <taxon>Metazoa</taxon>
        <taxon>Chordata</taxon>
        <taxon>Craniata</taxon>
        <taxon>Vertebrata</taxon>
        <taxon>Euteleostomi</taxon>
        <taxon>Mammalia</taxon>
        <taxon>Eutheria</taxon>
        <taxon>Laurasiatheria</taxon>
        <taxon>Chiroptera</taxon>
        <taxon>Yangochiroptera</taxon>
        <taxon>Vespertilionidae</taxon>
        <taxon>Myotis</taxon>
    </lineage>
</organism>
<dbReference type="EMBL" id="KB111734">
    <property type="protein sequence ID" value="ELK25642.1"/>
    <property type="molecule type" value="Genomic_DNA"/>
</dbReference>
<proteinExistence type="predicted"/>